<organism evidence="1 2">
    <name type="scientific">Acipenser ruthenus</name>
    <name type="common">Sterlet sturgeon</name>
    <dbReference type="NCBI Taxonomy" id="7906"/>
    <lineage>
        <taxon>Eukaryota</taxon>
        <taxon>Metazoa</taxon>
        <taxon>Chordata</taxon>
        <taxon>Craniata</taxon>
        <taxon>Vertebrata</taxon>
        <taxon>Euteleostomi</taxon>
        <taxon>Actinopterygii</taxon>
        <taxon>Chondrostei</taxon>
        <taxon>Acipenseriformes</taxon>
        <taxon>Acipenseridae</taxon>
        <taxon>Acipenser</taxon>
    </lineage>
</organism>
<dbReference type="AlphaFoldDB" id="A0A444URU5"/>
<evidence type="ECO:0000313" key="2">
    <source>
        <dbReference type="Proteomes" id="UP000289886"/>
    </source>
</evidence>
<reference evidence="1 2" key="1">
    <citation type="submission" date="2019-01" db="EMBL/GenBank/DDBJ databases">
        <title>Draft Genome and Complete Hox-Cluster Characterization of the Sterlet Sturgeon (Acipenser ruthenus).</title>
        <authorList>
            <person name="Wei Q."/>
        </authorList>
    </citation>
    <scope>NUCLEOTIDE SEQUENCE [LARGE SCALE GENOMIC DNA]</scope>
    <source>
        <strain evidence="1">WHYD16114868_AA</strain>
        <tissue evidence="1">Blood</tissue>
    </source>
</reference>
<dbReference type="Proteomes" id="UP000289886">
    <property type="component" value="Unassembled WGS sequence"/>
</dbReference>
<dbReference type="PANTHER" id="PTHR14819">
    <property type="entry name" value="GTP-BINDING"/>
    <property type="match status" value="1"/>
</dbReference>
<sequence length="383" mass="44653">MHEDFIKVNDPRKHLEKSRPQYCADFIDLYHEKDQSQKKAEEFTERCLKPAVREYVNKALGIEIVDEMLTGADSVKYSTRSYFQHSILRHLLDENNFRNYDVYCRNYEGFVKDWIFYCIIEHFQKGTALSDLEGKHFQAMAKKIQEAIEKEKNKSLTKCETIFMFVKNVCSNLNSDIVISTDNLGLTLIQDKANTEEFTVYLQGCVNKMKTSLNAEFSQQCDMKKKLNNLPFKPQDELFKRVFGCGKLCPFCKVPCEAGGKDHKEHHASVHRPQGLGEHRWSKSEKLVVDLCSTAVQSKQTFQNSDTQGKFHPYKDYRKFYPDWNIPPDPSIEASDYWKYVLMTFNKEFAEVYEAKPADIPEQWKSITKGQALKSINEVFNVK</sequence>
<name>A0A444URU5_ACIRT</name>
<evidence type="ECO:0000313" key="1">
    <source>
        <dbReference type="EMBL" id="RXM90895.1"/>
    </source>
</evidence>
<comment type="caution">
    <text evidence="1">The sequence shown here is derived from an EMBL/GenBank/DDBJ whole genome shotgun (WGS) entry which is preliminary data.</text>
</comment>
<dbReference type="InterPro" id="IPR052986">
    <property type="entry name" value="VLIG_GTPase"/>
</dbReference>
<proteinExistence type="predicted"/>
<dbReference type="EMBL" id="SCEB01011781">
    <property type="protein sequence ID" value="RXM90895.1"/>
    <property type="molecule type" value="Genomic_DNA"/>
</dbReference>
<keyword evidence="2" id="KW-1185">Reference proteome</keyword>
<protein>
    <submittedName>
        <fullName evidence="1">Interferon-induced very large GTPase 1</fullName>
    </submittedName>
</protein>
<accession>A0A444URU5</accession>
<gene>
    <name evidence="1" type="ORF">EOD39_21739</name>
</gene>
<dbReference type="PANTHER" id="PTHR14819:SF9">
    <property type="entry name" value="UP-REGULATOR OF CELL PROLIFERATION-LIKE"/>
    <property type="match status" value="1"/>
</dbReference>